<dbReference type="PANTHER" id="PTHR10367">
    <property type="entry name" value="MRNA-CAPPING ENZYME"/>
    <property type="match status" value="1"/>
</dbReference>
<feature type="region of interest" description="Disordered" evidence="16">
    <location>
        <begin position="188"/>
        <end position="233"/>
    </location>
</feature>
<dbReference type="Pfam" id="PF03919">
    <property type="entry name" value="mRNA_cap_C"/>
    <property type="match status" value="1"/>
</dbReference>
<keyword evidence="6 12" id="KW-0378">Hydrolase</keyword>
<feature type="binding site" evidence="15">
    <location>
        <position position="310"/>
    </location>
    <ligand>
        <name>GTP</name>
        <dbReference type="ChEBI" id="CHEBI:37565"/>
    </ligand>
</feature>
<keyword evidence="5 12" id="KW-0547">Nucleotide-binding</keyword>
<evidence type="ECO:0000256" key="5">
    <source>
        <dbReference type="ARBA" id="ARBA00022741"/>
    </source>
</evidence>
<keyword evidence="7" id="KW-0904">Protein phosphatase</keyword>
<keyword evidence="10 12" id="KW-0539">Nucleus</keyword>
<dbReference type="InterPro" id="IPR000340">
    <property type="entry name" value="Dual-sp_phosphatase_cat-dom"/>
</dbReference>
<dbReference type="PROSITE" id="PS50054">
    <property type="entry name" value="TYR_PHOSPHATASE_DUAL"/>
    <property type="match status" value="1"/>
</dbReference>
<dbReference type="PANTHER" id="PTHR10367:SF17">
    <property type="entry name" value="MRNA-CAPPING ENZYME"/>
    <property type="match status" value="1"/>
</dbReference>
<dbReference type="GO" id="GO:0140818">
    <property type="term" value="F:mRNA 5'-triphosphate monophosphatase activity"/>
    <property type="evidence" value="ECO:0007669"/>
    <property type="project" value="UniProtKB-EC"/>
</dbReference>
<dbReference type="SUPFAM" id="SSF50249">
    <property type="entry name" value="Nucleic acid-binding proteins"/>
    <property type="match status" value="1"/>
</dbReference>
<name>A0A1E1XB39_9ACAR</name>
<evidence type="ECO:0000256" key="10">
    <source>
        <dbReference type="ARBA" id="ARBA00023242"/>
    </source>
</evidence>
<evidence type="ECO:0000259" key="17">
    <source>
        <dbReference type="PROSITE" id="PS50054"/>
    </source>
</evidence>
<dbReference type="FunFam" id="3.30.470.30:FF:000040">
    <property type="entry name" value="mRNA-capping enzyme"/>
    <property type="match status" value="1"/>
</dbReference>
<dbReference type="InterPro" id="IPR001339">
    <property type="entry name" value="mRNA_cap_enzyme_adenylation"/>
</dbReference>
<feature type="active site" description="Phosphocysteine intermediate" evidence="13">
    <location>
        <position position="137"/>
    </location>
</feature>
<dbReference type="InterPro" id="IPR020422">
    <property type="entry name" value="TYR_PHOSPHATASE_DUAL_dom"/>
</dbReference>
<evidence type="ECO:0000313" key="19">
    <source>
        <dbReference type="EMBL" id="JAT96457.1"/>
    </source>
</evidence>
<comment type="function">
    <text evidence="12">Bifunctional mRNA-capping enzyme exhibiting RNA 5'-triphosphate monophosphatase activity in the N-terminal part and mRNA guanylyltransferase activity in the C-terminal part. Catalyzes the first two steps of cap formation: by removing the gamma-phosphate from the 5'-triphosphate end of nascent mRNA to yield a diphosphate end, and by transferring the GMP moiety of GTP to the 5'-diphosphate terminus of RNA via a covalent enzyme-GMP reaction intermediate.</text>
</comment>
<dbReference type="GO" id="GO:0005525">
    <property type="term" value="F:GTP binding"/>
    <property type="evidence" value="ECO:0007669"/>
    <property type="project" value="UniProtKB-UniRule"/>
</dbReference>
<feature type="compositionally biased region" description="Acidic residues" evidence="16">
    <location>
        <begin position="204"/>
        <end position="215"/>
    </location>
</feature>
<dbReference type="GO" id="GO:0004651">
    <property type="term" value="F:polynucleotide 5'-phosphatase activity"/>
    <property type="evidence" value="ECO:0007669"/>
    <property type="project" value="UniProtKB-UniRule"/>
</dbReference>
<evidence type="ECO:0000256" key="15">
    <source>
        <dbReference type="PIRSR" id="PIRSR036958-3"/>
    </source>
</evidence>
<dbReference type="GO" id="GO:0004484">
    <property type="term" value="F:mRNA guanylyltransferase activity"/>
    <property type="evidence" value="ECO:0007669"/>
    <property type="project" value="UniProtKB-UniRule"/>
</dbReference>
<evidence type="ECO:0000256" key="11">
    <source>
        <dbReference type="ARBA" id="ARBA00044624"/>
    </source>
</evidence>
<dbReference type="CDD" id="cd07895">
    <property type="entry name" value="Adenylation_mRNA_capping"/>
    <property type="match status" value="1"/>
</dbReference>
<dbReference type="Gene3D" id="3.30.1490.430">
    <property type="match status" value="1"/>
</dbReference>
<dbReference type="EC" id="2.7.7.50" evidence="12"/>
<evidence type="ECO:0000256" key="3">
    <source>
        <dbReference type="ARBA" id="ARBA00022679"/>
    </source>
</evidence>
<evidence type="ECO:0000256" key="2">
    <source>
        <dbReference type="ARBA" id="ARBA00022664"/>
    </source>
</evidence>
<feature type="binding site" evidence="15">
    <location>
        <begin position="472"/>
        <end position="474"/>
    </location>
    <ligand>
        <name>GTP</name>
        <dbReference type="ChEBI" id="CHEBI:37565"/>
    </ligand>
</feature>
<evidence type="ECO:0000256" key="14">
    <source>
        <dbReference type="PIRSR" id="PIRSR036958-2"/>
    </source>
</evidence>
<feature type="active site" description="N6-GMP-lysine intermediate" evidence="14">
    <location>
        <position position="305"/>
    </location>
</feature>
<feature type="domain" description="Tyrosine-protein phosphatase" evidence="17">
    <location>
        <begin position="37"/>
        <end position="194"/>
    </location>
</feature>
<dbReference type="Pfam" id="PF01331">
    <property type="entry name" value="mRNA_cap_enzyme"/>
    <property type="match status" value="1"/>
</dbReference>
<evidence type="ECO:0000256" key="8">
    <source>
        <dbReference type="ARBA" id="ARBA00023042"/>
    </source>
</evidence>
<comment type="catalytic activity">
    <reaction evidence="11">
        <text>a 5'-end diphospho-ribonucleoside in mRNA + GTP + H(+) = a 5'-end (5'-triphosphoguanosine)-ribonucleoside in mRNA + diphosphate</text>
        <dbReference type="Rhea" id="RHEA:67012"/>
        <dbReference type="Rhea" id="RHEA-COMP:17165"/>
        <dbReference type="Rhea" id="RHEA-COMP:17166"/>
        <dbReference type="ChEBI" id="CHEBI:15378"/>
        <dbReference type="ChEBI" id="CHEBI:33019"/>
        <dbReference type="ChEBI" id="CHEBI:37565"/>
        <dbReference type="ChEBI" id="CHEBI:167616"/>
        <dbReference type="ChEBI" id="CHEBI:167617"/>
        <dbReference type="EC" id="2.7.7.50"/>
    </reaction>
    <physiologicalReaction direction="left-to-right" evidence="11">
        <dbReference type="Rhea" id="RHEA:67013"/>
    </physiologicalReaction>
</comment>
<dbReference type="InterPro" id="IPR017074">
    <property type="entry name" value="mRNA_cap_enz_bifunc"/>
</dbReference>
<dbReference type="InterPro" id="IPR016130">
    <property type="entry name" value="Tyr_Pase_AS"/>
</dbReference>
<dbReference type="SUPFAM" id="SSF52799">
    <property type="entry name" value="(Phosphotyrosine protein) phosphatases II"/>
    <property type="match status" value="1"/>
</dbReference>
<keyword evidence="8 12" id="KW-0506">mRNA capping</keyword>
<dbReference type="InterPro" id="IPR000387">
    <property type="entry name" value="Tyr_Pase_dom"/>
</dbReference>
<dbReference type="CDD" id="cd17664">
    <property type="entry name" value="Mce1_N"/>
    <property type="match status" value="1"/>
</dbReference>
<protein>
    <recommendedName>
        <fullName evidence="12">mRNA-capping enzyme</fullName>
    </recommendedName>
    <domain>
        <recommendedName>
            <fullName evidence="12">mRNA 5'-triphosphate monophosphatase</fullName>
            <ecNumber evidence="12">3.6.1.74</ecNumber>
        </recommendedName>
        <alternativeName>
            <fullName evidence="12">mRNA 5'-phosphatase</fullName>
        </alternativeName>
    </domain>
    <domain>
        <recommendedName>
            <fullName evidence="12">mRNA guanylyltransferase</fullName>
            <ecNumber evidence="12">2.7.7.50</ecNumber>
        </recommendedName>
        <alternativeName>
            <fullName evidence="12">GTP--RNA guanylyltransferase</fullName>
            <shortName evidence="12">GTase</shortName>
        </alternativeName>
    </domain>
</protein>
<feature type="region of interest" description="Disordered" evidence="16">
    <location>
        <begin position="1"/>
        <end position="20"/>
    </location>
</feature>
<dbReference type="PIRSF" id="PIRSF036958">
    <property type="entry name" value="mRNA_capping_HCE"/>
    <property type="match status" value="1"/>
</dbReference>
<feature type="binding site" evidence="15">
    <location>
        <begin position="354"/>
        <end position="356"/>
    </location>
    <ligand>
        <name>GTP</name>
        <dbReference type="ChEBI" id="CHEBI:37565"/>
    </ligand>
</feature>
<evidence type="ECO:0000259" key="18">
    <source>
        <dbReference type="PROSITE" id="PS50056"/>
    </source>
</evidence>
<dbReference type="EMBL" id="GFAC01002731">
    <property type="protein sequence ID" value="JAT96457.1"/>
    <property type="molecule type" value="mRNA"/>
</dbReference>
<feature type="compositionally biased region" description="Basic residues" evidence="16">
    <location>
        <begin position="1"/>
        <end position="11"/>
    </location>
</feature>
<keyword evidence="4 12" id="KW-0548">Nucleotidyltransferase</keyword>
<comment type="similarity">
    <text evidence="12">In the C-terminal section; belongs to the eukaryotic GTase family.</text>
</comment>
<reference evidence="19" key="1">
    <citation type="journal article" date="2017" name="Front. Cell. Infect. Microbiol.">
        <title>The Distinct Transcriptional Response of the Midgut of Amblyomma sculptum and Amblyomma aureolatum Ticks to Rickettsia rickettsii Correlates to Their Differences in Susceptibility to Infection.</title>
        <authorList>
            <person name="Martins L.A."/>
            <person name="Galletti M.F.B.M."/>
            <person name="Ribeiro J.M."/>
            <person name="Fujita A."/>
            <person name="Costa F.B."/>
            <person name="Labruna M.B."/>
            <person name="Daffre S."/>
            <person name="Fogaca A.C."/>
        </authorList>
    </citation>
    <scope>NUCLEOTIDE SEQUENCE</scope>
</reference>
<dbReference type="InterPro" id="IPR029021">
    <property type="entry name" value="Prot-tyrosine_phosphatase-like"/>
</dbReference>
<dbReference type="PROSITE" id="PS00383">
    <property type="entry name" value="TYR_PHOSPHATASE_1"/>
    <property type="match status" value="1"/>
</dbReference>
<evidence type="ECO:0000256" key="7">
    <source>
        <dbReference type="ARBA" id="ARBA00022912"/>
    </source>
</evidence>
<evidence type="ECO:0000256" key="12">
    <source>
        <dbReference type="PIRNR" id="PIRNR036958"/>
    </source>
</evidence>
<dbReference type="InterPro" id="IPR013846">
    <property type="entry name" value="mRNA_cap_enzyme_C"/>
</dbReference>
<comment type="similarity">
    <text evidence="12">In the N-terminal section; belongs to the non-receptor class of the protein-tyrosine phosphatase family.</text>
</comment>
<keyword evidence="3 12" id="KW-0808">Transferase</keyword>
<dbReference type="Gene3D" id="3.30.470.30">
    <property type="entry name" value="DNA ligase/mRNA capping enzyme"/>
    <property type="match status" value="1"/>
</dbReference>
<keyword evidence="2 12" id="KW-0507">mRNA processing</keyword>
<evidence type="ECO:0000256" key="16">
    <source>
        <dbReference type="SAM" id="MobiDB-lite"/>
    </source>
</evidence>
<dbReference type="Gene3D" id="2.40.50.140">
    <property type="entry name" value="Nucleic acid-binding proteins"/>
    <property type="match status" value="1"/>
</dbReference>
<evidence type="ECO:0000256" key="1">
    <source>
        <dbReference type="ARBA" id="ARBA00004123"/>
    </source>
</evidence>
<accession>A0A1E1XB39</accession>
<feature type="binding site" evidence="15">
    <location>
        <begin position="543"/>
        <end position="548"/>
    </location>
    <ligand>
        <name>GTP</name>
        <dbReference type="ChEBI" id="CHEBI:37565"/>
    </ligand>
</feature>
<dbReference type="EC" id="3.6.1.74" evidence="12"/>
<sequence length="600" mass="69354">MAEHQSRKRRHQGDLGPPPRWLNCPRKGHLIDEKFLPFKTPLSEAYDSHVPEESRFPPSMLLASLSSLKLKMGLWIDLTNTDRFYDKKVVEERDIRYLKLQCRGHGECPTEEQTRTFIQVCQRFISMNPLHIIGIHCTHGFNRTGFLIASYLVENKSWSVDAAVRAFAQARPPGIYKADYLRELFSRYGDVDDTPPPPPRPDWCDEENEDLDDDGNAISGAGDGGGDGPVHTRRRREYNKKNPTFMEGVPGVEPITTQPTLLQIQRKCQELCHWKGSGFPGSQPVSMDRHNIIKLSEKPYMVSWKADGTRYMMLIDGENEVYFIDRDNAVFRVTGLTFPKRKDPLQHIQGTLVDGEMIIDKDKENDRDVPRYLIYDIIRFQGEDVWGVDFCRRLTCIHRELYEPRKIAMQEGRINRDQEPFGVRQKQFWDASLTCKLLGDKFAQSMPHELDGLIFQPTMDPYVFGRCMDVLKWKPPQLNTIDFRLKISRETGLGVVPKSIGKLYVGGLEQPYSQIMKVTKQLKALDNKIIECRVEDGQWVLLRERTDKSFPNSYATAEGVMESIRNPIDKEYLLDFIVKHLWRKKPTDSELMPPPNRVAH</sequence>
<keyword evidence="9 12" id="KW-0342">GTP-binding</keyword>
<dbReference type="SUPFAM" id="SSF56091">
    <property type="entry name" value="DNA ligase/mRNA capping enzyme, catalytic domain"/>
    <property type="match status" value="1"/>
</dbReference>
<dbReference type="GO" id="GO:0006370">
    <property type="term" value="P:7-methylguanosine mRNA capping"/>
    <property type="evidence" value="ECO:0007669"/>
    <property type="project" value="UniProtKB-UniRule"/>
</dbReference>
<evidence type="ECO:0000256" key="9">
    <source>
        <dbReference type="ARBA" id="ARBA00023134"/>
    </source>
</evidence>
<dbReference type="InterPro" id="IPR012340">
    <property type="entry name" value="NA-bd_OB-fold"/>
</dbReference>
<dbReference type="AlphaFoldDB" id="A0A1E1XB39"/>
<evidence type="ECO:0000256" key="13">
    <source>
        <dbReference type="PIRSR" id="PIRSR036958-1"/>
    </source>
</evidence>
<dbReference type="FunFam" id="3.90.190.10:FF:000040">
    <property type="entry name" value="mRNA-capping enzyme"/>
    <property type="match status" value="1"/>
</dbReference>
<dbReference type="Gene3D" id="3.90.190.10">
    <property type="entry name" value="Protein tyrosine phosphatase superfamily"/>
    <property type="match status" value="1"/>
</dbReference>
<feature type="binding site" evidence="15">
    <location>
        <position position="326"/>
    </location>
    <ligand>
        <name>GTP</name>
        <dbReference type="ChEBI" id="CHEBI:37565"/>
    </ligand>
</feature>
<dbReference type="GO" id="GO:0005524">
    <property type="term" value="F:ATP binding"/>
    <property type="evidence" value="ECO:0007669"/>
    <property type="project" value="InterPro"/>
</dbReference>
<dbReference type="FunFam" id="2.40.50.140:FF:000291">
    <property type="entry name" value="mRNA-capping enzyme"/>
    <property type="match status" value="1"/>
</dbReference>
<dbReference type="InterPro" id="IPR051029">
    <property type="entry name" value="mRNA_Capping_Enz/RNA_Phosphat"/>
</dbReference>
<comment type="subcellular location">
    <subcellularLocation>
        <location evidence="1 12">Nucleus</location>
    </subcellularLocation>
</comment>
<dbReference type="Pfam" id="PF00782">
    <property type="entry name" value="DSPc"/>
    <property type="match status" value="1"/>
</dbReference>
<evidence type="ECO:0000256" key="4">
    <source>
        <dbReference type="ARBA" id="ARBA00022695"/>
    </source>
</evidence>
<dbReference type="GO" id="GO:0005634">
    <property type="term" value="C:nucleus"/>
    <property type="evidence" value="ECO:0007669"/>
    <property type="project" value="UniProtKB-SubCell"/>
</dbReference>
<evidence type="ECO:0000256" key="6">
    <source>
        <dbReference type="ARBA" id="ARBA00022801"/>
    </source>
</evidence>
<proteinExistence type="evidence at transcript level"/>
<comment type="catalytic activity">
    <reaction evidence="12">
        <text>a 5'-end triphospho-ribonucleoside in mRNA + H2O = a 5'-end diphospho-ribonucleoside in mRNA + phosphate + H(+)</text>
        <dbReference type="Rhea" id="RHEA:67004"/>
        <dbReference type="Rhea" id="RHEA-COMP:17164"/>
        <dbReference type="Rhea" id="RHEA-COMP:17165"/>
        <dbReference type="ChEBI" id="CHEBI:15377"/>
        <dbReference type="ChEBI" id="CHEBI:15378"/>
        <dbReference type="ChEBI" id="CHEBI:43474"/>
        <dbReference type="ChEBI" id="CHEBI:167616"/>
        <dbReference type="ChEBI" id="CHEBI:167618"/>
        <dbReference type="EC" id="3.6.1.74"/>
    </reaction>
</comment>
<dbReference type="PROSITE" id="PS50056">
    <property type="entry name" value="TYR_PHOSPHATASE_2"/>
    <property type="match status" value="1"/>
</dbReference>
<feature type="domain" description="Tyrosine specific protein phosphatases" evidence="18">
    <location>
        <begin position="115"/>
        <end position="182"/>
    </location>
</feature>
<dbReference type="GO" id="GO:0004721">
    <property type="term" value="F:phosphoprotein phosphatase activity"/>
    <property type="evidence" value="ECO:0007669"/>
    <property type="project" value="UniProtKB-UniRule"/>
</dbReference>
<organism evidence="19">
    <name type="scientific">Amblyomma aureolatum</name>
    <dbReference type="NCBI Taxonomy" id="187763"/>
    <lineage>
        <taxon>Eukaryota</taxon>
        <taxon>Metazoa</taxon>
        <taxon>Ecdysozoa</taxon>
        <taxon>Arthropoda</taxon>
        <taxon>Chelicerata</taxon>
        <taxon>Arachnida</taxon>
        <taxon>Acari</taxon>
        <taxon>Parasitiformes</taxon>
        <taxon>Ixodida</taxon>
        <taxon>Ixodoidea</taxon>
        <taxon>Ixodidae</taxon>
        <taxon>Amblyomminae</taxon>
        <taxon>Amblyomma</taxon>
    </lineage>
</organism>